<evidence type="ECO:0000259" key="3">
    <source>
        <dbReference type="PROSITE" id="PS50174"/>
    </source>
</evidence>
<dbReference type="SMART" id="SM00443">
    <property type="entry name" value="G_patch"/>
    <property type="match status" value="1"/>
</dbReference>
<evidence type="ECO:0000259" key="2">
    <source>
        <dbReference type="PROSITE" id="PS50006"/>
    </source>
</evidence>
<sequence>MTESSDAFAKDIDAYLEASDGKNKKKHWIYDHTTRCYVDHENKLVMYWSEDQWIPGDYETMYPKQRYFYNDQTDLWYDTVTGEYSKFDEATKVYIPVTLIHESDDDENEEPESDATLRLVVVESKVLTPTHVVLVDANGLTIGRDRHWDRRLRLPEMAVSKFHCQIYFDNDWSVIDMGSQNGTFVNDQRLSDTKNASVPHVLHHSDRLQIGSTVLEVHIHDFLPCVQCQTNNNVIDTKNEKKSKTPTTTSYPIRNKEELEQMRRLELNRQKRQFSNEGEKQQEYVDRASLRRKLKPEVSRYQIARAPPPPPLSSSYSALVLPSSPFPQPSTASMAGIETAAVVNAPPVDVNTPVQGIGNQMLRKMGWQEGQSLGKSGSDGILEPIRPATQTERAGLGSRPRIATVMESPKSRSWRTARERYDKFS</sequence>
<feature type="compositionally biased region" description="Basic and acidic residues" evidence="1">
    <location>
        <begin position="416"/>
        <end position="425"/>
    </location>
</feature>
<protein>
    <submittedName>
        <fullName evidence="4">Angiogenic factor with G patch and FHA domains 1</fullName>
    </submittedName>
</protein>
<dbReference type="PROSITE" id="PS50006">
    <property type="entry name" value="FHA_DOMAIN"/>
    <property type="match status" value="1"/>
</dbReference>
<dbReference type="AlphaFoldDB" id="A0A8H7ERN4"/>
<dbReference type="EMBL" id="JABAYA010000029">
    <property type="protein sequence ID" value="KAF7729006.1"/>
    <property type="molecule type" value="Genomic_DNA"/>
</dbReference>
<dbReference type="InterPro" id="IPR053027">
    <property type="entry name" value="AGGF1"/>
</dbReference>
<feature type="region of interest" description="Disordered" evidence="1">
    <location>
        <begin position="406"/>
        <end position="425"/>
    </location>
</feature>
<dbReference type="SUPFAM" id="SSF49879">
    <property type="entry name" value="SMAD/FHA domain"/>
    <property type="match status" value="1"/>
</dbReference>
<feature type="region of interest" description="Disordered" evidence="1">
    <location>
        <begin position="370"/>
        <end position="400"/>
    </location>
</feature>
<dbReference type="PANTHER" id="PTHR23106:SF24">
    <property type="entry name" value="ANGIOGENIC FACTOR WITH G PATCH AND FHA DOMAINS 1"/>
    <property type="match status" value="1"/>
</dbReference>
<dbReference type="Proteomes" id="UP000605846">
    <property type="component" value="Unassembled WGS sequence"/>
</dbReference>
<organism evidence="4 5">
    <name type="scientific">Apophysomyces ossiformis</name>
    <dbReference type="NCBI Taxonomy" id="679940"/>
    <lineage>
        <taxon>Eukaryota</taxon>
        <taxon>Fungi</taxon>
        <taxon>Fungi incertae sedis</taxon>
        <taxon>Mucoromycota</taxon>
        <taxon>Mucoromycotina</taxon>
        <taxon>Mucoromycetes</taxon>
        <taxon>Mucorales</taxon>
        <taxon>Mucorineae</taxon>
        <taxon>Mucoraceae</taxon>
        <taxon>Apophysomyces</taxon>
    </lineage>
</organism>
<reference evidence="4" key="1">
    <citation type="submission" date="2020-01" db="EMBL/GenBank/DDBJ databases">
        <title>Genome Sequencing of Three Apophysomyces-Like Fungal Strains Confirms a Novel Fungal Genus in the Mucoromycota with divergent Burkholderia-like Endosymbiotic Bacteria.</title>
        <authorList>
            <person name="Stajich J.E."/>
            <person name="Macias A.M."/>
            <person name="Carter-House D."/>
            <person name="Lovett B."/>
            <person name="Kasson L.R."/>
            <person name="Berry K."/>
            <person name="Grigoriev I."/>
            <person name="Chang Y."/>
            <person name="Spatafora J."/>
            <person name="Kasson M.T."/>
        </authorList>
    </citation>
    <scope>NUCLEOTIDE SEQUENCE</scope>
    <source>
        <strain evidence="4">NRRL A-21654</strain>
    </source>
</reference>
<dbReference type="InterPro" id="IPR000253">
    <property type="entry name" value="FHA_dom"/>
</dbReference>
<dbReference type="PANTHER" id="PTHR23106">
    <property type="entry name" value="ANGIOGENIC FACTOR WITH G PATCH AND FHA DOMAINS 1"/>
    <property type="match status" value="1"/>
</dbReference>
<feature type="domain" description="G-patch" evidence="3">
    <location>
        <begin position="354"/>
        <end position="401"/>
    </location>
</feature>
<evidence type="ECO:0000313" key="5">
    <source>
        <dbReference type="Proteomes" id="UP000605846"/>
    </source>
</evidence>
<dbReference type="Gene3D" id="2.60.200.20">
    <property type="match status" value="1"/>
</dbReference>
<dbReference type="Pfam" id="PF01585">
    <property type="entry name" value="G-patch"/>
    <property type="match status" value="1"/>
</dbReference>
<comment type="caution">
    <text evidence="4">The sequence shown here is derived from an EMBL/GenBank/DDBJ whole genome shotgun (WGS) entry which is preliminary data.</text>
</comment>
<dbReference type="Pfam" id="PF00498">
    <property type="entry name" value="FHA"/>
    <property type="match status" value="1"/>
</dbReference>
<keyword evidence="5" id="KW-1185">Reference proteome</keyword>
<dbReference type="InterPro" id="IPR000467">
    <property type="entry name" value="G_patch_dom"/>
</dbReference>
<gene>
    <name evidence="4" type="primary">AGGF1</name>
    <name evidence="4" type="ORF">EC973_005037</name>
</gene>
<evidence type="ECO:0000256" key="1">
    <source>
        <dbReference type="SAM" id="MobiDB-lite"/>
    </source>
</evidence>
<accession>A0A8H7ERN4</accession>
<dbReference type="OrthoDB" id="21470at2759"/>
<proteinExistence type="predicted"/>
<feature type="domain" description="FHA" evidence="2">
    <location>
        <begin position="140"/>
        <end position="190"/>
    </location>
</feature>
<evidence type="ECO:0000313" key="4">
    <source>
        <dbReference type="EMBL" id="KAF7729006.1"/>
    </source>
</evidence>
<dbReference type="SMART" id="SM00240">
    <property type="entry name" value="FHA"/>
    <property type="match status" value="1"/>
</dbReference>
<name>A0A8H7ERN4_9FUNG</name>
<dbReference type="InterPro" id="IPR008984">
    <property type="entry name" value="SMAD_FHA_dom_sf"/>
</dbReference>
<dbReference type="PROSITE" id="PS50174">
    <property type="entry name" value="G_PATCH"/>
    <property type="match status" value="1"/>
</dbReference>
<dbReference type="GO" id="GO:0003676">
    <property type="term" value="F:nucleic acid binding"/>
    <property type="evidence" value="ECO:0007669"/>
    <property type="project" value="InterPro"/>
</dbReference>